<comment type="similarity">
    <text evidence="2">Belongs to the ABC-4 integral membrane protein family. LolC/E subfamily.</text>
</comment>
<evidence type="ECO:0000256" key="7">
    <source>
        <dbReference type="SAM" id="Phobius"/>
    </source>
</evidence>
<dbReference type="PANTHER" id="PTHR30489">
    <property type="entry name" value="LIPOPROTEIN-RELEASING SYSTEM TRANSMEMBRANE PROTEIN LOLE"/>
    <property type="match status" value="1"/>
</dbReference>
<protein>
    <submittedName>
        <fullName evidence="10">Permease family protein</fullName>
    </submittedName>
</protein>
<evidence type="ECO:0000259" key="9">
    <source>
        <dbReference type="Pfam" id="PF12704"/>
    </source>
</evidence>
<keyword evidence="11" id="KW-1185">Reference proteome</keyword>
<dbReference type="OrthoDB" id="9770036at2"/>
<evidence type="ECO:0000313" key="10">
    <source>
        <dbReference type="EMBL" id="EGF92994.1"/>
    </source>
</evidence>
<dbReference type="STRING" id="715226.ABI_14330"/>
<dbReference type="InterPro" id="IPR051447">
    <property type="entry name" value="Lipoprotein-release_system"/>
</dbReference>
<evidence type="ECO:0000256" key="6">
    <source>
        <dbReference type="ARBA" id="ARBA00023136"/>
    </source>
</evidence>
<feature type="domain" description="MacB-like periplasmic core" evidence="9">
    <location>
        <begin position="18"/>
        <end position="237"/>
    </location>
</feature>
<proteinExistence type="inferred from homology"/>
<dbReference type="GO" id="GO:0098797">
    <property type="term" value="C:plasma membrane protein complex"/>
    <property type="evidence" value="ECO:0007669"/>
    <property type="project" value="TreeGrafter"/>
</dbReference>
<evidence type="ECO:0000256" key="1">
    <source>
        <dbReference type="ARBA" id="ARBA00004651"/>
    </source>
</evidence>
<dbReference type="InterPro" id="IPR003838">
    <property type="entry name" value="ABC3_permease_C"/>
</dbReference>
<keyword evidence="3" id="KW-1003">Cell membrane</keyword>
<comment type="subcellular location">
    <subcellularLocation>
        <location evidence="1">Cell membrane</location>
        <topology evidence="1">Multi-pass membrane protein</topology>
    </subcellularLocation>
</comment>
<dbReference type="RefSeq" id="WP_006272179.1">
    <property type="nucleotide sequence ID" value="NZ_GL883077.1"/>
</dbReference>
<feature type="transmembrane region" description="Helical" evidence="7">
    <location>
        <begin position="275"/>
        <end position="294"/>
    </location>
</feature>
<accession>F4QIK5</accession>
<feature type="domain" description="ABC3 transporter permease C-terminal" evidence="8">
    <location>
        <begin position="278"/>
        <end position="394"/>
    </location>
</feature>
<feature type="transmembrane region" description="Helical" evidence="7">
    <location>
        <begin position="20"/>
        <end position="46"/>
    </location>
</feature>
<dbReference type="AlphaFoldDB" id="F4QIK5"/>
<dbReference type="Proteomes" id="UP000006512">
    <property type="component" value="Unassembled WGS sequence"/>
</dbReference>
<evidence type="ECO:0000259" key="8">
    <source>
        <dbReference type="Pfam" id="PF02687"/>
    </source>
</evidence>
<reference evidence="11" key="1">
    <citation type="submission" date="2011-03" db="EMBL/GenBank/DDBJ databases">
        <title>Draft genome sequence of Brevundimonas diminuta.</title>
        <authorList>
            <person name="Brown P.J.B."/>
            <person name="Buechlein A."/>
            <person name="Hemmerich C."/>
            <person name="Brun Y.V."/>
        </authorList>
    </citation>
    <scope>NUCLEOTIDE SEQUENCE [LARGE SCALE GENOMIC DNA]</scope>
    <source>
        <strain evidence="11">C19</strain>
    </source>
</reference>
<dbReference type="InterPro" id="IPR025857">
    <property type="entry name" value="MacB_PCD"/>
</dbReference>
<dbReference type="Pfam" id="PF02687">
    <property type="entry name" value="FtsX"/>
    <property type="match status" value="1"/>
</dbReference>
<keyword evidence="6 7" id="KW-0472">Membrane</keyword>
<dbReference type="EMBL" id="GL883077">
    <property type="protein sequence ID" value="EGF92994.1"/>
    <property type="molecule type" value="Genomic_DNA"/>
</dbReference>
<name>F4QIK5_9CAUL</name>
<dbReference type="PANTHER" id="PTHR30489:SF0">
    <property type="entry name" value="LIPOPROTEIN-RELEASING SYSTEM TRANSMEMBRANE PROTEIN LOLE"/>
    <property type="match status" value="1"/>
</dbReference>
<evidence type="ECO:0000256" key="5">
    <source>
        <dbReference type="ARBA" id="ARBA00022989"/>
    </source>
</evidence>
<keyword evidence="5 7" id="KW-1133">Transmembrane helix</keyword>
<dbReference type="Pfam" id="PF12704">
    <property type="entry name" value="MacB_PCD"/>
    <property type="match status" value="1"/>
</dbReference>
<dbReference type="HOGENOM" id="CLU_000604_8_1_5"/>
<feature type="transmembrane region" description="Helical" evidence="7">
    <location>
        <begin position="367"/>
        <end position="386"/>
    </location>
</feature>
<dbReference type="eggNOG" id="COG4591">
    <property type="taxonomic scope" value="Bacteria"/>
</dbReference>
<evidence type="ECO:0000256" key="2">
    <source>
        <dbReference type="ARBA" id="ARBA00005236"/>
    </source>
</evidence>
<sequence length="400" mass="42241">MFAFTVARRYLFSNPLQTVLLVAGVALGVTVFIFITALIAGLAVLLTDQVTGNSAHVTLDPPTRVARVLPGAQPIESVALVSTVQRRQIRDWPRIEGLLRAEPSVIAISPQITGSGFLVRGEAVAQVEVIGLEPQGIDAITPISSKIISGSNALGADGLLIGERLAQELGLYAGQVVLLRTERNAERQLTVKGIYRTGLQSLDERVAFLSLQTARPLFDLPEGVTKIEIKLNNPTTAREEADFLAEATGLRAISWQDKNLDLEGALKSQGQTGTLIQIFSLISIVIGVASALVLSAYRRRPEVGIMRAFGIPSGFIAWIFLLQGLLIGLAGAAIGCATGYGLCTWLAGLTRADGTAALPIAPEQGGYVAAIVLTTLGAVIASVLPARAASRIDPLEAIQQ</sequence>
<gene>
    <name evidence="10" type="ORF">ABI_14330</name>
</gene>
<evidence type="ECO:0000256" key="4">
    <source>
        <dbReference type="ARBA" id="ARBA00022692"/>
    </source>
</evidence>
<keyword evidence="4 7" id="KW-0812">Transmembrane</keyword>
<evidence type="ECO:0000256" key="3">
    <source>
        <dbReference type="ARBA" id="ARBA00022475"/>
    </source>
</evidence>
<feature type="transmembrane region" description="Helical" evidence="7">
    <location>
        <begin position="315"/>
        <end position="347"/>
    </location>
</feature>
<evidence type="ECO:0000313" key="11">
    <source>
        <dbReference type="Proteomes" id="UP000006512"/>
    </source>
</evidence>
<dbReference type="GO" id="GO:0044874">
    <property type="term" value="P:lipoprotein localization to outer membrane"/>
    <property type="evidence" value="ECO:0007669"/>
    <property type="project" value="TreeGrafter"/>
</dbReference>
<organism evidence="10 11">
    <name type="scientific">Asticcacaulis biprosthecium C19</name>
    <dbReference type="NCBI Taxonomy" id="715226"/>
    <lineage>
        <taxon>Bacteria</taxon>
        <taxon>Pseudomonadati</taxon>
        <taxon>Pseudomonadota</taxon>
        <taxon>Alphaproteobacteria</taxon>
        <taxon>Caulobacterales</taxon>
        <taxon>Caulobacteraceae</taxon>
        <taxon>Asticcacaulis</taxon>
    </lineage>
</organism>